<evidence type="ECO:0000313" key="12">
    <source>
        <dbReference type="Proteomes" id="UP001497623"/>
    </source>
</evidence>
<reference evidence="11 12" key="1">
    <citation type="submission" date="2024-05" db="EMBL/GenBank/DDBJ databases">
        <authorList>
            <person name="Wallberg A."/>
        </authorList>
    </citation>
    <scope>NUCLEOTIDE SEQUENCE [LARGE SCALE GENOMIC DNA]</scope>
</reference>
<dbReference type="Proteomes" id="UP001497623">
    <property type="component" value="Unassembled WGS sequence"/>
</dbReference>
<keyword evidence="12" id="KW-1185">Reference proteome</keyword>
<evidence type="ECO:0000256" key="3">
    <source>
        <dbReference type="ARBA" id="ARBA00022692"/>
    </source>
</evidence>
<dbReference type="InterPro" id="IPR050932">
    <property type="entry name" value="TM2D1-3-like"/>
</dbReference>
<feature type="signal peptide" evidence="9">
    <location>
        <begin position="1"/>
        <end position="24"/>
    </location>
</feature>
<gene>
    <name evidence="11" type="ORF">MNOR_LOCUS21720</name>
</gene>
<dbReference type="PANTHER" id="PTHR21016:SF7">
    <property type="entry name" value="TM2 DOMAIN-CONTAINING PROTEIN 3"/>
    <property type="match status" value="1"/>
</dbReference>
<feature type="chain" id="PRO_5043337687" description="TM2 domain-containing protein" evidence="9">
    <location>
        <begin position="25"/>
        <end position="246"/>
    </location>
</feature>
<keyword evidence="5 8" id="KW-1133">Transmembrane helix</keyword>
<dbReference type="AlphaFoldDB" id="A0AAV2RAS4"/>
<dbReference type="EMBL" id="CAXKWB010017683">
    <property type="protein sequence ID" value="CAL4119608.1"/>
    <property type="molecule type" value="Genomic_DNA"/>
</dbReference>
<feature type="transmembrane region" description="Helical" evidence="8">
    <location>
        <begin position="183"/>
        <end position="203"/>
    </location>
</feature>
<evidence type="ECO:0000256" key="2">
    <source>
        <dbReference type="ARBA" id="ARBA00008284"/>
    </source>
</evidence>
<dbReference type="GO" id="GO:0016020">
    <property type="term" value="C:membrane"/>
    <property type="evidence" value="ECO:0007669"/>
    <property type="project" value="UniProtKB-SubCell"/>
</dbReference>
<keyword evidence="7" id="KW-0325">Glycoprotein</keyword>
<keyword evidence="4 9" id="KW-0732">Signal</keyword>
<evidence type="ECO:0000256" key="9">
    <source>
        <dbReference type="SAM" id="SignalP"/>
    </source>
</evidence>
<comment type="caution">
    <text evidence="11">The sequence shown here is derived from an EMBL/GenBank/DDBJ whole genome shotgun (WGS) entry which is preliminary data.</text>
</comment>
<sequence>MFFDQKLVHVFLIVTFGQILHGLADGVSESPQIPTEFDKNVTSHTNILTPTTTAPELPLPPETCDDTTSNGKYNERDSKVCLKCDFNCSCVYGQLVNVTCWYKEQCLQKHPTLQPENITDEMICRYCYQTAEWEHSCPGTENCKAVSSPRERYISNCTVNADVLCLGNRTFLKKLPCNWTSGYRWSIAMLLSITLGGFGADRFYLGHWQEGIGKLFSFGGLGVWTIMDVILIAIRYLGPADGSLYI</sequence>
<proteinExistence type="inferred from homology"/>
<organism evidence="11 12">
    <name type="scientific">Meganyctiphanes norvegica</name>
    <name type="common">Northern krill</name>
    <name type="synonym">Thysanopoda norvegica</name>
    <dbReference type="NCBI Taxonomy" id="48144"/>
    <lineage>
        <taxon>Eukaryota</taxon>
        <taxon>Metazoa</taxon>
        <taxon>Ecdysozoa</taxon>
        <taxon>Arthropoda</taxon>
        <taxon>Crustacea</taxon>
        <taxon>Multicrustacea</taxon>
        <taxon>Malacostraca</taxon>
        <taxon>Eumalacostraca</taxon>
        <taxon>Eucarida</taxon>
        <taxon>Euphausiacea</taxon>
        <taxon>Euphausiidae</taxon>
        <taxon>Meganyctiphanes</taxon>
    </lineage>
</organism>
<evidence type="ECO:0000256" key="5">
    <source>
        <dbReference type="ARBA" id="ARBA00022989"/>
    </source>
</evidence>
<name>A0AAV2RAS4_MEGNR</name>
<feature type="domain" description="TM2" evidence="10">
    <location>
        <begin position="182"/>
        <end position="230"/>
    </location>
</feature>
<evidence type="ECO:0000256" key="7">
    <source>
        <dbReference type="ARBA" id="ARBA00023180"/>
    </source>
</evidence>
<keyword evidence="6 8" id="KW-0472">Membrane</keyword>
<evidence type="ECO:0000256" key="8">
    <source>
        <dbReference type="SAM" id="Phobius"/>
    </source>
</evidence>
<evidence type="ECO:0000313" key="11">
    <source>
        <dbReference type="EMBL" id="CAL4119608.1"/>
    </source>
</evidence>
<evidence type="ECO:0000256" key="4">
    <source>
        <dbReference type="ARBA" id="ARBA00022729"/>
    </source>
</evidence>
<evidence type="ECO:0000256" key="6">
    <source>
        <dbReference type="ARBA" id="ARBA00023136"/>
    </source>
</evidence>
<keyword evidence="3 8" id="KW-0812">Transmembrane</keyword>
<dbReference type="Pfam" id="PF05154">
    <property type="entry name" value="TM2"/>
    <property type="match status" value="1"/>
</dbReference>
<comment type="similarity">
    <text evidence="2">Belongs to the TM2 family.</text>
</comment>
<accession>A0AAV2RAS4</accession>
<evidence type="ECO:0000256" key="1">
    <source>
        <dbReference type="ARBA" id="ARBA00004141"/>
    </source>
</evidence>
<protein>
    <recommendedName>
        <fullName evidence="10">TM2 domain-containing protein</fullName>
    </recommendedName>
</protein>
<dbReference type="PANTHER" id="PTHR21016">
    <property type="entry name" value="BETA-AMYLOID BINDING PROTEIN-RELATED"/>
    <property type="match status" value="1"/>
</dbReference>
<evidence type="ECO:0000259" key="10">
    <source>
        <dbReference type="Pfam" id="PF05154"/>
    </source>
</evidence>
<dbReference type="InterPro" id="IPR007829">
    <property type="entry name" value="TM2"/>
</dbReference>
<comment type="subcellular location">
    <subcellularLocation>
        <location evidence="1">Membrane</location>
        <topology evidence="1">Multi-pass membrane protein</topology>
    </subcellularLocation>
</comment>
<feature type="transmembrane region" description="Helical" evidence="8">
    <location>
        <begin position="215"/>
        <end position="237"/>
    </location>
</feature>